<accession>A0ABP8K8D5</accession>
<proteinExistence type="predicted"/>
<keyword evidence="3" id="KW-1185">Reference proteome</keyword>
<name>A0ABP8K8D5_9MICO</name>
<dbReference type="InterPro" id="IPR043504">
    <property type="entry name" value="Peptidase_S1_PA_chymotrypsin"/>
</dbReference>
<organism evidence="2 3">
    <name type="scientific">Ornithinibacter aureus</name>
    <dbReference type="NCBI Taxonomy" id="622664"/>
    <lineage>
        <taxon>Bacteria</taxon>
        <taxon>Bacillati</taxon>
        <taxon>Actinomycetota</taxon>
        <taxon>Actinomycetes</taxon>
        <taxon>Micrococcales</taxon>
        <taxon>Intrasporangiaceae</taxon>
        <taxon>Ornithinibacter</taxon>
    </lineage>
</organism>
<comment type="caution">
    <text evidence="2">The sequence shown here is derived from an EMBL/GenBank/DDBJ whole genome shotgun (WGS) entry which is preliminary data.</text>
</comment>
<dbReference type="EMBL" id="BAABFX010000045">
    <property type="protein sequence ID" value="GAA4402212.1"/>
    <property type="molecule type" value="Genomic_DNA"/>
</dbReference>
<protein>
    <recommendedName>
        <fullName evidence="4">Streptogrisin C</fullName>
    </recommendedName>
</protein>
<reference evidence="3" key="1">
    <citation type="journal article" date="2019" name="Int. J. Syst. Evol. Microbiol.">
        <title>The Global Catalogue of Microorganisms (GCM) 10K type strain sequencing project: providing services to taxonomists for standard genome sequencing and annotation.</title>
        <authorList>
            <consortium name="The Broad Institute Genomics Platform"/>
            <consortium name="The Broad Institute Genome Sequencing Center for Infectious Disease"/>
            <person name="Wu L."/>
            <person name="Ma J."/>
        </authorList>
    </citation>
    <scope>NUCLEOTIDE SEQUENCE [LARGE SCALE GENOMIC DNA]</scope>
    <source>
        <strain evidence="3">JCM 17738</strain>
    </source>
</reference>
<gene>
    <name evidence="2" type="ORF">GCM10023153_31180</name>
</gene>
<evidence type="ECO:0000256" key="1">
    <source>
        <dbReference type="SAM" id="SignalP"/>
    </source>
</evidence>
<feature type="chain" id="PRO_5047321589" description="Streptogrisin C" evidence="1">
    <location>
        <begin position="37"/>
        <end position="295"/>
    </location>
</feature>
<evidence type="ECO:0008006" key="4">
    <source>
        <dbReference type="Google" id="ProtNLM"/>
    </source>
</evidence>
<evidence type="ECO:0000313" key="2">
    <source>
        <dbReference type="EMBL" id="GAA4402212.1"/>
    </source>
</evidence>
<sequence length="295" mass="32721">MKSRISWRRRAGTAISKWVLAIAVAGVSGMATDVPAGTAPTQDLLKEHDEVREQVQPVYEHNWPELDDKDLDERYSTAQVRHELVEKWSADPEFGGIHFDFPGNVLTVFGRDERFLKRSVDELASSLPSESTMTARTQVVRWSAHDLIAASTALSEHLPMDKEDFGVTLDYRSNAVVVLLPARYEDAREALERDGRYVVEIVKTYDRGEPAACTDRYGCGRPLRGGINIGRFQGTDSTDYCTLGFTTRATDGSRWVYSAGHCVPTIDSTTWGHGEQEFGQARVTRNSGGAGLLHG</sequence>
<dbReference type="Gene3D" id="2.40.10.10">
    <property type="entry name" value="Trypsin-like serine proteases"/>
    <property type="match status" value="1"/>
</dbReference>
<evidence type="ECO:0000313" key="3">
    <source>
        <dbReference type="Proteomes" id="UP001500390"/>
    </source>
</evidence>
<dbReference type="RefSeq" id="WP_159900809.1">
    <property type="nucleotide sequence ID" value="NZ_BAABFX010000045.1"/>
</dbReference>
<keyword evidence="1" id="KW-0732">Signal</keyword>
<feature type="signal peptide" evidence="1">
    <location>
        <begin position="1"/>
        <end position="36"/>
    </location>
</feature>
<dbReference type="Proteomes" id="UP001500390">
    <property type="component" value="Unassembled WGS sequence"/>
</dbReference>